<sequence length="106" mass="11607">MEKESHAEIETLFFGTARVKTRTIELMRNKIDGDDGRRQLGLIFNISSIAGLCVFPGHTYYHAGTIAVEVAAPGLEHIHLVEPSGVKTNFEGHKQGHDPATPSLAR</sequence>
<dbReference type="AlphaFoldDB" id="A0A0A2V5Q8"/>
<dbReference type="VEuPathDB" id="FungiDB:PAAG_11830"/>
<dbReference type="STRING" id="502779.A0A0A2V5Q8"/>
<protein>
    <submittedName>
        <fullName evidence="2">Uncharacterized protein</fullName>
    </submittedName>
</protein>
<organism evidence="2 3">
    <name type="scientific">Paracoccidioides lutzii (strain ATCC MYA-826 / Pb01)</name>
    <name type="common">Paracoccidioides brasiliensis</name>
    <dbReference type="NCBI Taxonomy" id="502779"/>
    <lineage>
        <taxon>Eukaryota</taxon>
        <taxon>Fungi</taxon>
        <taxon>Dikarya</taxon>
        <taxon>Ascomycota</taxon>
        <taxon>Pezizomycotina</taxon>
        <taxon>Eurotiomycetes</taxon>
        <taxon>Eurotiomycetidae</taxon>
        <taxon>Onygenales</taxon>
        <taxon>Ajellomycetaceae</taxon>
        <taxon>Paracoccidioides</taxon>
    </lineage>
</organism>
<dbReference type="Proteomes" id="UP000002059">
    <property type="component" value="Partially assembled WGS sequence"/>
</dbReference>
<keyword evidence="3" id="KW-1185">Reference proteome</keyword>
<accession>A0A0A2V5Q8</accession>
<gene>
    <name evidence="2" type="ORF">PAAG_11830</name>
</gene>
<reference evidence="2 3" key="1">
    <citation type="journal article" date="2011" name="PLoS Genet.">
        <title>Comparative genomic analysis of human fungal pathogens causing paracoccidioidomycosis.</title>
        <authorList>
            <person name="Desjardins C.A."/>
            <person name="Champion M.D."/>
            <person name="Holder J.W."/>
            <person name="Muszewska A."/>
            <person name="Goldberg J."/>
            <person name="Bailao A.M."/>
            <person name="Brigido M.M."/>
            <person name="Ferreira M.E."/>
            <person name="Garcia A.M."/>
            <person name="Grynberg M."/>
            <person name="Gujja S."/>
            <person name="Heiman D.I."/>
            <person name="Henn M.R."/>
            <person name="Kodira C.D."/>
            <person name="Leon-Narvaez H."/>
            <person name="Longo L.V."/>
            <person name="Ma L.J."/>
            <person name="Malavazi I."/>
            <person name="Matsuo A.L."/>
            <person name="Morais F.V."/>
            <person name="Pereira M."/>
            <person name="Rodriguez-Brito S."/>
            <person name="Sakthikumar S."/>
            <person name="Salem-Izacc S.M."/>
            <person name="Sykes S.M."/>
            <person name="Teixeira M.M."/>
            <person name="Vallejo M.C."/>
            <person name="Walter M.E."/>
            <person name="Yandava C."/>
            <person name="Young S."/>
            <person name="Zeng Q."/>
            <person name="Zucker J."/>
            <person name="Felipe M.S."/>
            <person name="Goldman G.H."/>
            <person name="Haas B.J."/>
            <person name="McEwen J.G."/>
            <person name="Nino-Vega G."/>
            <person name="Puccia R."/>
            <person name="San-Blas G."/>
            <person name="Soares C.M."/>
            <person name="Birren B.W."/>
            <person name="Cuomo C.A."/>
        </authorList>
    </citation>
    <scope>NUCLEOTIDE SEQUENCE [LARGE SCALE GENOMIC DNA]</scope>
    <source>
        <strain evidence="3">ATCC MYA-826 / Pb01</strain>
    </source>
</reference>
<dbReference type="GeneID" id="26970695"/>
<name>A0A0A2V5Q8_PARBA</name>
<evidence type="ECO:0000313" key="2">
    <source>
        <dbReference type="EMBL" id="KGQ01480.1"/>
    </source>
</evidence>
<dbReference type="RefSeq" id="XP_015703001.1">
    <property type="nucleotide sequence ID" value="XM_015847409.1"/>
</dbReference>
<dbReference type="OrthoDB" id="1274115at2759"/>
<dbReference type="KEGG" id="pbl:PAAG_11830"/>
<dbReference type="Gene3D" id="3.40.50.720">
    <property type="entry name" value="NAD(P)-binding Rossmann-like Domain"/>
    <property type="match status" value="1"/>
</dbReference>
<feature type="region of interest" description="Disordered" evidence="1">
    <location>
        <begin position="87"/>
        <end position="106"/>
    </location>
</feature>
<dbReference type="EMBL" id="KN294001">
    <property type="protein sequence ID" value="KGQ01480.1"/>
    <property type="molecule type" value="Genomic_DNA"/>
</dbReference>
<dbReference type="SUPFAM" id="SSF51735">
    <property type="entry name" value="NAD(P)-binding Rossmann-fold domains"/>
    <property type="match status" value="1"/>
</dbReference>
<evidence type="ECO:0000313" key="3">
    <source>
        <dbReference type="Proteomes" id="UP000002059"/>
    </source>
</evidence>
<dbReference type="HOGENOM" id="CLU_2224014_0_0_1"/>
<proteinExistence type="predicted"/>
<evidence type="ECO:0000256" key="1">
    <source>
        <dbReference type="SAM" id="MobiDB-lite"/>
    </source>
</evidence>
<dbReference type="InterPro" id="IPR036291">
    <property type="entry name" value="NAD(P)-bd_dom_sf"/>
</dbReference>